<dbReference type="InterPro" id="IPR043857">
    <property type="entry name" value="DUF5819"/>
</dbReference>
<gene>
    <name evidence="3" type="ORF">EDF62_1471</name>
</gene>
<keyword evidence="2" id="KW-0812">Transmembrane</keyword>
<keyword evidence="4" id="KW-1185">Reference proteome</keyword>
<organism evidence="3 4">
    <name type="scientific">Leucobacter luti</name>
    <dbReference type="NCBI Taxonomy" id="340320"/>
    <lineage>
        <taxon>Bacteria</taxon>
        <taxon>Bacillati</taxon>
        <taxon>Actinomycetota</taxon>
        <taxon>Actinomycetes</taxon>
        <taxon>Micrococcales</taxon>
        <taxon>Microbacteriaceae</taxon>
        <taxon>Leucobacter</taxon>
    </lineage>
</organism>
<feature type="transmembrane region" description="Helical" evidence="2">
    <location>
        <begin position="24"/>
        <end position="47"/>
    </location>
</feature>
<dbReference type="AlphaFoldDB" id="A0A4R6S1T3"/>
<accession>A0A4R6S1T3</accession>
<reference evidence="3 4" key="1">
    <citation type="submission" date="2019-03" db="EMBL/GenBank/DDBJ databases">
        <title>Genomic analyses of the natural microbiome of Caenorhabditis elegans.</title>
        <authorList>
            <person name="Samuel B."/>
        </authorList>
    </citation>
    <scope>NUCLEOTIDE SEQUENCE [LARGE SCALE GENOMIC DNA]</scope>
    <source>
        <strain evidence="3 4">JUb18</strain>
    </source>
</reference>
<name>A0A4R6S1T3_9MICO</name>
<evidence type="ECO:0000313" key="4">
    <source>
        <dbReference type="Proteomes" id="UP000295601"/>
    </source>
</evidence>
<evidence type="ECO:0000256" key="1">
    <source>
        <dbReference type="SAM" id="MobiDB-lite"/>
    </source>
</evidence>
<dbReference type="RefSeq" id="WP_133616482.1">
    <property type="nucleotide sequence ID" value="NZ_SNYA01000003.1"/>
</dbReference>
<keyword evidence="2" id="KW-1133">Transmembrane helix</keyword>
<evidence type="ECO:0000313" key="3">
    <source>
        <dbReference type="EMBL" id="TDP93490.1"/>
    </source>
</evidence>
<dbReference type="OrthoDB" id="9342777at2"/>
<proteinExistence type="predicted"/>
<evidence type="ECO:0000256" key="2">
    <source>
        <dbReference type="SAM" id="Phobius"/>
    </source>
</evidence>
<dbReference type="Pfam" id="PF19136">
    <property type="entry name" value="DUF5819"/>
    <property type="match status" value="1"/>
</dbReference>
<protein>
    <submittedName>
        <fullName evidence="3">Uncharacterized protein</fullName>
    </submittedName>
</protein>
<feature type="region of interest" description="Disordered" evidence="1">
    <location>
        <begin position="225"/>
        <end position="244"/>
    </location>
</feature>
<keyword evidence="2" id="KW-0472">Membrane</keyword>
<sequence>MVDQDVSTRRRASEGSTDRPRLPFAAKVIAGAAVVLLGGHMFLTAVYNAPSEVLKYGVLPGAVADRYIRPYLVQDYKIFAPDPADTDRQLWVRAWVEEPDGERVRTDWINASHVELSEAYRKTLRKQLSVVGAERLMAAYSALGDAQKQVAAENHLDGKELYALNDALLAADDSNAAAVSEFIRADNYVTSYATQVAHAMWGEEGEIVGVQARAVYDPVIRWADRRDPDAQRPPSRYTDLGWVPPMEWPGQDREAFTRTFRAWAEQAGEGQS</sequence>
<comment type="caution">
    <text evidence="3">The sequence shown here is derived from an EMBL/GenBank/DDBJ whole genome shotgun (WGS) entry which is preliminary data.</text>
</comment>
<dbReference type="EMBL" id="SNYA01000003">
    <property type="protein sequence ID" value="TDP93490.1"/>
    <property type="molecule type" value="Genomic_DNA"/>
</dbReference>
<dbReference type="Proteomes" id="UP000295601">
    <property type="component" value="Unassembled WGS sequence"/>
</dbReference>